<evidence type="ECO:0000313" key="3">
    <source>
        <dbReference type="EMBL" id="GAU97089.1"/>
    </source>
</evidence>
<evidence type="ECO:0000313" key="4">
    <source>
        <dbReference type="Proteomes" id="UP000186922"/>
    </source>
</evidence>
<keyword evidence="2" id="KW-1133">Transmembrane helix</keyword>
<feature type="transmembrane region" description="Helical" evidence="2">
    <location>
        <begin position="6"/>
        <end position="31"/>
    </location>
</feature>
<protein>
    <submittedName>
        <fullName evidence="3">Uncharacterized protein</fullName>
    </submittedName>
</protein>
<keyword evidence="4" id="KW-1185">Reference proteome</keyword>
<accession>A0A1D1V5T5</accession>
<proteinExistence type="predicted"/>
<evidence type="ECO:0000256" key="2">
    <source>
        <dbReference type="SAM" id="Phobius"/>
    </source>
</evidence>
<gene>
    <name evidence="3" type="primary">RvY_08444-1</name>
    <name evidence="3" type="synonym">RvY_08444.1</name>
    <name evidence="3" type="ORF">RvY_08444</name>
</gene>
<dbReference type="Proteomes" id="UP000186922">
    <property type="component" value="Unassembled WGS sequence"/>
</dbReference>
<dbReference type="EMBL" id="BDGG01000004">
    <property type="protein sequence ID" value="GAU97089.1"/>
    <property type="molecule type" value="Genomic_DNA"/>
</dbReference>
<name>A0A1D1V5T5_RAMVA</name>
<dbReference type="AlphaFoldDB" id="A0A1D1V5T5"/>
<evidence type="ECO:0000256" key="1">
    <source>
        <dbReference type="SAM" id="MobiDB-lite"/>
    </source>
</evidence>
<feature type="region of interest" description="Disordered" evidence="1">
    <location>
        <begin position="54"/>
        <end position="84"/>
    </location>
</feature>
<reference evidence="3 4" key="1">
    <citation type="journal article" date="2016" name="Nat. Commun.">
        <title>Extremotolerant tardigrade genome and improved radiotolerance of human cultured cells by tardigrade-unique protein.</title>
        <authorList>
            <person name="Hashimoto T."/>
            <person name="Horikawa D.D."/>
            <person name="Saito Y."/>
            <person name="Kuwahara H."/>
            <person name="Kozuka-Hata H."/>
            <person name="Shin-I T."/>
            <person name="Minakuchi Y."/>
            <person name="Ohishi K."/>
            <person name="Motoyama A."/>
            <person name="Aizu T."/>
            <person name="Enomoto A."/>
            <person name="Kondo K."/>
            <person name="Tanaka S."/>
            <person name="Hara Y."/>
            <person name="Koshikawa S."/>
            <person name="Sagara H."/>
            <person name="Miura T."/>
            <person name="Yokobori S."/>
            <person name="Miyagawa K."/>
            <person name="Suzuki Y."/>
            <person name="Kubo T."/>
            <person name="Oyama M."/>
            <person name="Kohara Y."/>
            <person name="Fujiyama A."/>
            <person name="Arakawa K."/>
            <person name="Katayama T."/>
            <person name="Toyoda A."/>
            <person name="Kunieda T."/>
        </authorList>
    </citation>
    <scope>NUCLEOTIDE SEQUENCE [LARGE SCALE GENOMIC DNA]</scope>
    <source>
        <strain evidence="3 4">YOKOZUNA-1</strain>
    </source>
</reference>
<keyword evidence="2" id="KW-0472">Membrane</keyword>
<organism evidence="3 4">
    <name type="scientific">Ramazzottius varieornatus</name>
    <name type="common">Water bear</name>
    <name type="synonym">Tardigrade</name>
    <dbReference type="NCBI Taxonomy" id="947166"/>
    <lineage>
        <taxon>Eukaryota</taxon>
        <taxon>Metazoa</taxon>
        <taxon>Ecdysozoa</taxon>
        <taxon>Tardigrada</taxon>
        <taxon>Eutardigrada</taxon>
        <taxon>Parachela</taxon>
        <taxon>Hypsibioidea</taxon>
        <taxon>Ramazzottiidae</taxon>
        <taxon>Ramazzottius</taxon>
    </lineage>
</organism>
<comment type="caution">
    <text evidence="3">The sequence shown here is derived from an EMBL/GenBank/DDBJ whole genome shotgun (WGS) entry which is preliminary data.</text>
</comment>
<sequence>MTGVLAFDIAVNIVLFDLPVVLMCFVYPFILSKVLTRSRSKAFRINPSVPDVAQPAVARSSRHRSANAKHGLDPGIPRATLSPDRDVTYTGGPDTATAHPDLLHTHDLRLPSTRNVPSCCSSVYFEFHI</sequence>
<keyword evidence="2" id="KW-0812">Transmembrane</keyword>